<keyword evidence="6" id="KW-1185">Reference proteome</keyword>
<keyword evidence="3" id="KW-0963">Cytoplasm</keyword>
<dbReference type="Pfam" id="PF04912">
    <property type="entry name" value="Dynamitin"/>
    <property type="match status" value="1"/>
</dbReference>
<dbReference type="Proteomes" id="UP001159427">
    <property type="component" value="Unassembled WGS sequence"/>
</dbReference>
<accession>A0ABN8T2B5</accession>
<comment type="subcellular location">
    <subcellularLocation>
        <location evidence="1">Cytoplasm</location>
    </subcellularLocation>
</comment>
<evidence type="ECO:0000256" key="4">
    <source>
        <dbReference type="ARBA" id="ARBA00023017"/>
    </source>
</evidence>
<protein>
    <submittedName>
        <fullName evidence="5">Uncharacterized protein</fullName>
    </submittedName>
</protein>
<reference evidence="5 6" key="1">
    <citation type="submission" date="2022-05" db="EMBL/GenBank/DDBJ databases">
        <authorList>
            <consortium name="Genoscope - CEA"/>
            <person name="William W."/>
        </authorList>
    </citation>
    <scope>NUCLEOTIDE SEQUENCE [LARGE SCALE GENOMIC DNA]</scope>
</reference>
<evidence type="ECO:0000313" key="6">
    <source>
        <dbReference type="Proteomes" id="UP001159427"/>
    </source>
</evidence>
<gene>
    <name evidence="5" type="ORF">PEVE_00035414</name>
</gene>
<dbReference type="InterPro" id="IPR028133">
    <property type="entry name" value="Dynamitin"/>
</dbReference>
<keyword evidence="4" id="KW-0243">Dynein</keyword>
<evidence type="ECO:0000256" key="2">
    <source>
        <dbReference type="ARBA" id="ARBA00006176"/>
    </source>
</evidence>
<evidence type="ECO:0000256" key="3">
    <source>
        <dbReference type="ARBA" id="ARBA00022490"/>
    </source>
</evidence>
<comment type="similarity">
    <text evidence="2">Belongs to the dynactin subunit 2 family.</text>
</comment>
<sequence>MQDEKEEKKLSPVVLVQEVQTLQKQLEDLHLVNVLGKEALTVASTPQAGLSERLQTQLEAFKSAEALGSKQAKVQC</sequence>
<evidence type="ECO:0000313" key="5">
    <source>
        <dbReference type="EMBL" id="CAH3197908.1"/>
    </source>
</evidence>
<organism evidence="5 6">
    <name type="scientific">Porites evermanni</name>
    <dbReference type="NCBI Taxonomy" id="104178"/>
    <lineage>
        <taxon>Eukaryota</taxon>
        <taxon>Metazoa</taxon>
        <taxon>Cnidaria</taxon>
        <taxon>Anthozoa</taxon>
        <taxon>Hexacorallia</taxon>
        <taxon>Scleractinia</taxon>
        <taxon>Fungiina</taxon>
        <taxon>Poritidae</taxon>
        <taxon>Porites</taxon>
    </lineage>
</organism>
<dbReference type="EMBL" id="CALNXI010005483">
    <property type="protein sequence ID" value="CAH3197908.1"/>
    <property type="molecule type" value="Genomic_DNA"/>
</dbReference>
<evidence type="ECO:0000256" key="1">
    <source>
        <dbReference type="ARBA" id="ARBA00004496"/>
    </source>
</evidence>
<name>A0ABN8T2B5_9CNID</name>
<comment type="caution">
    <text evidence="5">The sequence shown here is derived from an EMBL/GenBank/DDBJ whole genome shotgun (WGS) entry which is preliminary data.</text>
</comment>
<proteinExistence type="inferred from homology"/>